<keyword evidence="1" id="KW-1133">Transmembrane helix</keyword>
<proteinExistence type="predicted"/>
<keyword evidence="1" id="KW-0472">Membrane</keyword>
<protein>
    <submittedName>
        <fullName evidence="2 3">Uncharacterized protein</fullName>
    </submittedName>
</protein>
<sequence length="852" mass="95795">MKATPFMIFEMNNQRARSLDDTKSDHTHIFVYRLHPEYQRFDSRHHETALLKDRLHSVLHETLSKRSNDVYKIYPGKTYLDMDCVPYLAALETRVTRARYLCNCSVFVPVITWGQEHSVLEELAAIDEAHDRESDFLVHALAALYLLNKDAGRLKAVLPILRDESEGRTSLSSACGSLSRKPSVRSCARASELIQAGGVRRDREAILEYLLGVSVQEAVAMLLPAGRRAEVGLGEETRRGKGSKGVAGMYVDSTGDVERSAREAGELIAHCLVRVVKEHIDRKLWEFSKHNPRGIEVLQVLQETGMYDKFNEYFALRGIETLDKLPLFTRALSQAQSCIQIVESCLDITAYNASDESSIRTLEKLVEDYKKDERFLPLNDRLRQYRDADVNGVLALRTTNSLETALVKLPARSCIVFLSLVYLVFGIKQLGPIMSDQVWLPDKSSGTPVKPKTVRISVMADPIISFAWSLLFLSGVLLGLLSTPLRAKWLLLSTGHLVLTANVACMVADFVQCSTQGTGIGPFCNSSQKIISSSLLMIMMYLAHFVQHYFWMAAFLVQGAFCLFVGIISTDLESFGFLCLGVGCWLVELAIVVEYHRAYARTFRDLKAAMRGFEDTWTSVVEESSHVVQEISARVRAIAQELEEVIGDDTRTWRRYLWVTLGLRGRRYSRRNGKIRQASRDFEQLFLQAQEVSAAFQLWVSGWNRVGRVEHGNVKSCARAMQKTVRSYRRDPSCLTDLVRCTVVVSSIDDVLSWLSFLRGQSVVGHGVSAWDQPGGGRVMSEDVETGGGEEGGEIYMSITNIKNRYDPSGGTSLSGGYRDLCVCVEVLLEEMHGIKKHLHREYVNFRNTLCQ</sequence>
<feature type="transmembrane region" description="Helical" evidence="1">
    <location>
        <begin position="549"/>
        <end position="568"/>
    </location>
</feature>
<keyword evidence="1" id="KW-0812">Transmembrane</keyword>
<dbReference type="HOGENOM" id="CLU_017215_0_0_1"/>
<dbReference type="GeneID" id="17292709"/>
<feature type="transmembrane region" description="Helical" evidence="1">
    <location>
        <begin position="463"/>
        <end position="483"/>
    </location>
</feature>
<reference evidence="2 4" key="1">
    <citation type="journal article" date="2012" name="Nature">
        <title>Algal genomes reveal evolutionary mosaicism and the fate of nucleomorphs.</title>
        <authorList>
            <consortium name="DOE Joint Genome Institute"/>
            <person name="Curtis B.A."/>
            <person name="Tanifuji G."/>
            <person name="Burki F."/>
            <person name="Gruber A."/>
            <person name="Irimia M."/>
            <person name="Maruyama S."/>
            <person name="Arias M.C."/>
            <person name="Ball S.G."/>
            <person name="Gile G.H."/>
            <person name="Hirakawa Y."/>
            <person name="Hopkins J.F."/>
            <person name="Kuo A."/>
            <person name="Rensing S.A."/>
            <person name="Schmutz J."/>
            <person name="Symeonidi A."/>
            <person name="Elias M."/>
            <person name="Eveleigh R.J."/>
            <person name="Herman E.K."/>
            <person name="Klute M.J."/>
            <person name="Nakayama T."/>
            <person name="Obornik M."/>
            <person name="Reyes-Prieto A."/>
            <person name="Armbrust E.V."/>
            <person name="Aves S.J."/>
            <person name="Beiko R.G."/>
            <person name="Coutinho P."/>
            <person name="Dacks J.B."/>
            <person name="Durnford D.G."/>
            <person name="Fast N.M."/>
            <person name="Green B.R."/>
            <person name="Grisdale C.J."/>
            <person name="Hempel F."/>
            <person name="Henrissat B."/>
            <person name="Hoppner M.P."/>
            <person name="Ishida K."/>
            <person name="Kim E."/>
            <person name="Koreny L."/>
            <person name="Kroth P.G."/>
            <person name="Liu Y."/>
            <person name="Malik S.B."/>
            <person name="Maier U.G."/>
            <person name="McRose D."/>
            <person name="Mock T."/>
            <person name="Neilson J.A."/>
            <person name="Onodera N.T."/>
            <person name="Poole A.M."/>
            <person name="Pritham E.J."/>
            <person name="Richards T.A."/>
            <person name="Rocap G."/>
            <person name="Roy S.W."/>
            <person name="Sarai C."/>
            <person name="Schaack S."/>
            <person name="Shirato S."/>
            <person name="Slamovits C.H."/>
            <person name="Spencer D.F."/>
            <person name="Suzuki S."/>
            <person name="Worden A.Z."/>
            <person name="Zauner S."/>
            <person name="Barry K."/>
            <person name="Bell C."/>
            <person name="Bharti A.K."/>
            <person name="Crow J.A."/>
            <person name="Grimwood J."/>
            <person name="Kramer R."/>
            <person name="Lindquist E."/>
            <person name="Lucas S."/>
            <person name="Salamov A."/>
            <person name="McFadden G.I."/>
            <person name="Lane C.E."/>
            <person name="Keeling P.J."/>
            <person name="Gray M.W."/>
            <person name="Grigoriev I.V."/>
            <person name="Archibald J.M."/>
        </authorList>
    </citation>
    <scope>NUCLEOTIDE SEQUENCE</scope>
    <source>
        <strain evidence="2 4">CCMP2712</strain>
    </source>
</reference>
<dbReference type="AlphaFoldDB" id="L1II83"/>
<accession>L1II83</accession>
<evidence type="ECO:0000256" key="1">
    <source>
        <dbReference type="SAM" id="Phobius"/>
    </source>
</evidence>
<reference evidence="3" key="3">
    <citation type="submission" date="2016-03" db="UniProtKB">
        <authorList>
            <consortium name="EnsemblProtists"/>
        </authorList>
    </citation>
    <scope>IDENTIFICATION</scope>
</reference>
<feature type="transmembrane region" description="Helical" evidence="1">
    <location>
        <begin position="575"/>
        <end position="593"/>
    </location>
</feature>
<keyword evidence="4" id="KW-1185">Reference proteome</keyword>
<feature type="transmembrane region" description="Helical" evidence="1">
    <location>
        <begin position="489"/>
        <end position="511"/>
    </location>
</feature>
<name>L1II83_GUITC</name>
<reference evidence="4" key="2">
    <citation type="submission" date="2012-11" db="EMBL/GenBank/DDBJ databases">
        <authorList>
            <person name="Kuo A."/>
            <person name="Curtis B.A."/>
            <person name="Tanifuji G."/>
            <person name="Burki F."/>
            <person name="Gruber A."/>
            <person name="Irimia M."/>
            <person name="Maruyama S."/>
            <person name="Arias M.C."/>
            <person name="Ball S.G."/>
            <person name="Gile G.H."/>
            <person name="Hirakawa Y."/>
            <person name="Hopkins J.F."/>
            <person name="Rensing S.A."/>
            <person name="Schmutz J."/>
            <person name="Symeonidi A."/>
            <person name="Elias M."/>
            <person name="Eveleigh R.J."/>
            <person name="Herman E.K."/>
            <person name="Klute M.J."/>
            <person name="Nakayama T."/>
            <person name="Obornik M."/>
            <person name="Reyes-Prieto A."/>
            <person name="Armbrust E.V."/>
            <person name="Aves S.J."/>
            <person name="Beiko R.G."/>
            <person name="Coutinho P."/>
            <person name="Dacks J.B."/>
            <person name="Durnford D.G."/>
            <person name="Fast N.M."/>
            <person name="Green B.R."/>
            <person name="Grisdale C."/>
            <person name="Hempe F."/>
            <person name="Henrissat B."/>
            <person name="Hoppner M.P."/>
            <person name="Ishida K.-I."/>
            <person name="Kim E."/>
            <person name="Koreny L."/>
            <person name="Kroth P.G."/>
            <person name="Liu Y."/>
            <person name="Malik S.-B."/>
            <person name="Maier U.G."/>
            <person name="McRose D."/>
            <person name="Mock T."/>
            <person name="Neilson J.A."/>
            <person name="Onodera N.T."/>
            <person name="Poole A.M."/>
            <person name="Pritham E.J."/>
            <person name="Richards T.A."/>
            <person name="Rocap G."/>
            <person name="Roy S.W."/>
            <person name="Sarai C."/>
            <person name="Schaack S."/>
            <person name="Shirato S."/>
            <person name="Slamovits C.H."/>
            <person name="Spencer D.F."/>
            <person name="Suzuki S."/>
            <person name="Worden A.Z."/>
            <person name="Zauner S."/>
            <person name="Barry K."/>
            <person name="Bell C."/>
            <person name="Bharti A.K."/>
            <person name="Crow J.A."/>
            <person name="Grimwood J."/>
            <person name="Kramer R."/>
            <person name="Lindquist E."/>
            <person name="Lucas S."/>
            <person name="Salamov A."/>
            <person name="McFadden G.I."/>
            <person name="Lane C.E."/>
            <person name="Keeling P.J."/>
            <person name="Gray M.W."/>
            <person name="Grigoriev I.V."/>
            <person name="Archibald J.M."/>
        </authorList>
    </citation>
    <scope>NUCLEOTIDE SEQUENCE</scope>
    <source>
        <strain evidence="4">CCMP2712</strain>
    </source>
</reference>
<evidence type="ECO:0000313" key="3">
    <source>
        <dbReference type="EnsemblProtists" id="EKX35963"/>
    </source>
</evidence>
<dbReference type="EMBL" id="JH993081">
    <property type="protein sequence ID" value="EKX35963.1"/>
    <property type="molecule type" value="Genomic_DNA"/>
</dbReference>
<evidence type="ECO:0000313" key="4">
    <source>
        <dbReference type="Proteomes" id="UP000011087"/>
    </source>
</evidence>
<dbReference type="KEGG" id="gtt:GUITHDRAFT_117878"/>
<evidence type="ECO:0000313" key="2">
    <source>
        <dbReference type="EMBL" id="EKX35963.1"/>
    </source>
</evidence>
<dbReference type="PaxDb" id="55529-EKX35963"/>
<dbReference type="RefSeq" id="XP_005822943.1">
    <property type="nucleotide sequence ID" value="XM_005822886.1"/>
</dbReference>
<dbReference type="EnsemblProtists" id="EKX35963">
    <property type="protein sequence ID" value="EKX35963"/>
    <property type="gene ID" value="GUITHDRAFT_117878"/>
</dbReference>
<organism evidence="2">
    <name type="scientific">Guillardia theta (strain CCMP2712)</name>
    <name type="common">Cryptophyte</name>
    <dbReference type="NCBI Taxonomy" id="905079"/>
    <lineage>
        <taxon>Eukaryota</taxon>
        <taxon>Cryptophyceae</taxon>
        <taxon>Pyrenomonadales</taxon>
        <taxon>Geminigeraceae</taxon>
        <taxon>Guillardia</taxon>
    </lineage>
</organism>
<gene>
    <name evidence="2" type="ORF">GUITHDRAFT_117878</name>
</gene>
<dbReference type="Proteomes" id="UP000011087">
    <property type="component" value="Unassembled WGS sequence"/>
</dbReference>